<gene>
    <name evidence="1" type="ORF">MRB53_010757</name>
</gene>
<evidence type="ECO:0000313" key="2">
    <source>
        <dbReference type="Proteomes" id="UP001234297"/>
    </source>
</evidence>
<dbReference type="EMBL" id="CM056811">
    <property type="protein sequence ID" value="KAJ8636490.1"/>
    <property type="molecule type" value="Genomic_DNA"/>
</dbReference>
<comment type="caution">
    <text evidence="1">The sequence shown here is derived from an EMBL/GenBank/DDBJ whole genome shotgun (WGS) entry which is preliminary data.</text>
</comment>
<dbReference type="Proteomes" id="UP001234297">
    <property type="component" value="Chromosome 3"/>
</dbReference>
<protein>
    <submittedName>
        <fullName evidence="1">Uncharacterized protein</fullName>
    </submittedName>
</protein>
<name>A0ACC2LSX3_PERAE</name>
<organism evidence="1 2">
    <name type="scientific">Persea americana</name>
    <name type="common">Avocado</name>
    <dbReference type="NCBI Taxonomy" id="3435"/>
    <lineage>
        <taxon>Eukaryota</taxon>
        <taxon>Viridiplantae</taxon>
        <taxon>Streptophyta</taxon>
        <taxon>Embryophyta</taxon>
        <taxon>Tracheophyta</taxon>
        <taxon>Spermatophyta</taxon>
        <taxon>Magnoliopsida</taxon>
        <taxon>Magnoliidae</taxon>
        <taxon>Laurales</taxon>
        <taxon>Lauraceae</taxon>
        <taxon>Persea</taxon>
    </lineage>
</organism>
<evidence type="ECO:0000313" key="1">
    <source>
        <dbReference type="EMBL" id="KAJ8636490.1"/>
    </source>
</evidence>
<proteinExistence type="predicted"/>
<sequence>MKEALSSPTPIPIEFKKKESASPSLKLSLVGKVEEAEMSSSLLGQCSQDSLVGREKDKKDYLKEALWSACAGPFVTVPQAGEKVFYFPQGHVEQIAAYSNQDVDNLQMPVYNLPPIILCRVVNLELKAEYDTDEVFAHFTLLPLREEKKSENTKDLQAESPRPRVYSFCKTLTASDTSTHGGFSVLKRHADECLPPLDMSQQPPMQELVAKDLHGLEWRFRHIYRGQPKRHLLTSGWSTFVSSKKLVAGDTFVFLRGESGELRVGVRRAIRHRHNVSASVISSESMQIGILATVSHAIATGSMFTVFYRPRASPMEFIVPYDQYMDTLKNNYSIGMRFRMRFEGEEGADKRFMGTIIGLEDVDPVKWPGSRWRYLKVQWDESSPIMLSDRVCPWKIQPSASSTSIHSSLVSRWKKPRADHLPSSPDLSTVGRDDSQAFLKDAMVSAQAPHSSAGVLQGQEVEASGKLSSNCSDPANAHNIPLSKFPPNPGQGSSRDVSGYHKEKGVESWTYVSRQDPIFWNLPSGDISPLPYRMQEASWLSGYRLPSVSTHRPCGDVGLIKSRCIPLANPRVCGFQELTSLQPKEVVDKAMARPAESGMCMIFGVNLVKSSTESMSPSSISSSELQHSCPLPQAAPRSVILESDQISEPVKKTKSSESSGFASATEKRKAHMITRRSCTKVHKYGTALGRSVDLSKFDGYEELLLELDLMFDFKGGLVDSSNGWQVIYTDDEGDIMLIGDYPWPEFCSMVRKMFIYPREDVNKIKPWSLDPKLLKHHSFIELPVDEETDSASDLQPA</sequence>
<keyword evidence="2" id="KW-1185">Reference proteome</keyword>
<reference evidence="1 2" key="1">
    <citation type="journal article" date="2022" name="Hortic Res">
        <title>A haplotype resolved chromosomal level avocado genome allows analysis of novel avocado genes.</title>
        <authorList>
            <person name="Nath O."/>
            <person name="Fletcher S.J."/>
            <person name="Hayward A."/>
            <person name="Shaw L.M."/>
            <person name="Masouleh A.K."/>
            <person name="Furtado A."/>
            <person name="Henry R.J."/>
            <person name="Mitter N."/>
        </authorList>
    </citation>
    <scope>NUCLEOTIDE SEQUENCE [LARGE SCALE GENOMIC DNA]</scope>
    <source>
        <strain evidence="2">cv. Hass</strain>
    </source>
</reference>
<accession>A0ACC2LSX3</accession>